<reference evidence="3" key="1">
    <citation type="journal article" date="2018" name="Nat. Microbiol.">
        <title>Leveraging single-cell genomics to expand the fungal tree of life.</title>
        <authorList>
            <person name="Ahrendt S.R."/>
            <person name="Quandt C.A."/>
            <person name="Ciobanu D."/>
            <person name="Clum A."/>
            <person name="Salamov A."/>
            <person name="Andreopoulos B."/>
            <person name="Cheng J.F."/>
            <person name="Woyke T."/>
            <person name="Pelin A."/>
            <person name="Henrissat B."/>
            <person name="Reynolds N.K."/>
            <person name="Benny G.L."/>
            <person name="Smith M.E."/>
            <person name="James T.Y."/>
            <person name="Grigoriev I.V."/>
        </authorList>
    </citation>
    <scope>NUCLEOTIDE SEQUENCE [LARGE SCALE GENOMIC DNA]</scope>
</reference>
<accession>A0A4P9WPS1</accession>
<proteinExistence type="predicted"/>
<keyword evidence="1" id="KW-0812">Transmembrane</keyword>
<evidence type="ECO:0000313" key="2">
    <source>
        <dbReference type="EMBL" id="RKO94133.1"/>
    </source>
</evidence>
<organism evidence="2 3">
    <name type="scientific">Blyttiomyces helicus</name>
    <dbReference type="NCBI Taxonomy" id="388810"/>
    <lineage>
        <taxon>Eukaryota</taxon>
        <taxon>Fungi</taxon>
        <taxon>Fungi incertae sedis</taxon>
        <taxon>Chytridiomycota</taxon>
        <taxon>Chytridiomycota incertae sedis</taxon>
        <taxon>Chytridiomycetes</taxon>
        <taxon>Chytridiomycetes incertae sedis</taxon>
        <taxon>Blyttiomyces</taxon>
    </lineage>
</organism>
<dbReference type="AlphaFoldDB" id="A0A4P9WPS1"/>
<sequence length="145" mass="15879">MSQKTDRVQKSSCAYLVEERQKLNHLWLSLLSAIAARVANQKATWRKDSLPVLEPPANIRNAMDVVIVERARKEEANNKGVDVELNELRYAFHGSWGGPIEGDLCPADSTINIGELVLGLGAILVVAPCVFMFGIGKADTAKYGE</sequence>
<dbReference type="EMBL" id="KZ993997">
    <property type="protein sequence ID" value="RKO94133.1"/>
    <property type="molecule type" value="Genomic_DNA"/>
</dbReference>
<evidence type="ECO:0000256" key="1">
    <source>
        <dbReference type="SAM" id="Phobius"/>
    </source>
</evidence>
<keyword evidence="3" id="KW-1185">Reference proteome</keyword>
<name>A0A4P9WPS1_9FUNG</name>
<gene>
    <name evidence="2" type="ORF">BDK51DRAFT_26795</name>
</gene>
<keyword evidence="1" id="KW-0472">Membrane</keyword>
<protein>
    <submittedName>
        <fullName evidence="2">Uncharacterized protein</fullName>
    </submittedName>
</protein>
<dbReference type="Proteomes" id="UP000269721">
    <property type="component" value="Unassembled WGS sequence"/>
</dbReference>
<evidence type="ECO:0000313" key="3">
    <source>
        <dbReference type="Proteomes" id="UP000269721"/>
    </source>
</evidence>
<keyword evidence="1" id="KW-1133">Transmembrane helix</keyword>
<feature type="transmembrane region" description="Helical" evidence="1">
    <location>
        <begin position="116"/>
        <end position="135"/>
    </location>
</feature>